<dbReference type="EMBL" id="VBPB01000024">
    <property type="protein sequence ID" value="TMQ73991.1"/>
    <property type="molecule type" value="Genomic_DNA"/>
</dbReference>
<sequence length="336" mass="34930">MPSPAAATVPTPPPASAPATGRNVVALGFTSLLTDVSTEMIVPVLPGFVTGTLRASVASLGVIEGVAECTATVLRIFSGWLSDRIGRRKAFMLFGYGLSTVAKGSMALAASWGAVLGLRFSDRVGKGLRNPPRDALIADSVKPDQIGRAFGLHRALDTLGAALGPLAAFALLRAWPGQVRRVFLLAAVPAALALVVLAGFVSAPRLAPRPGRSLLGDLRGLGPAAHRFLIVAGVFSLAGSSMAFVLLRAGQAFDATQVPLVYMVYNLVYALLAWPLGHLSDRIGRRPLLLAAYLSFAACYAVLAWRATPASVLAAFVGLGVHSALLEGSQRSMLAD</sequence>
<feature type="transmembrane region" description="Helical" evidence="5">
    <location>
        <begin position="311"/>
        <end position="328"/>
    </location>
</feature>
<feature type="non-terminal residue" evidence="7">
    <location>
        <position position="336"/>
    </location>
</feature>
<gene>
    <name evidence="7" type="ORF">E6K81_01920</name>
</gene>
<dbReference type="GO" id="GO:0016020">
    <property type="term" value="C:membrane"/>
    <property type="evidence" value="ECO:0007669"/>
    <property type="project" value="UniProtKB-SubCell"/>
</dbReference>
<dbReference type="Pfam" id="PF07690">
    <property type="entry name" value="MFS_1"/>
    <property type="match status" value="1"/>
</dbReference>
<organism evidence="7 8">
    <name type="scientific">Eiseniibacteriota bacterium</name>
    <dbReference type="NCBI Taxonomy" id="2212470"/>
    <lineage>
        <taxon>Bacteria</taxon>
        <taxon>Candidatus Eiseniibacteriota</taxon>
    </lineage>
</organism>
<feature type="transmembrane region" description="Helical" evidence="5">
    <location>
        <begin position="155"/>
        <end position="176"/>
    </location>
</feature>
<comment type="subcellular location">
    <subcellularLocation>
        <location evidence="1">Membrane</location>
        <topology evidence="1">Multi-pass membrane protein</topology>
    </subcellularLocation>
</comment>
<dbReference type="CDD" id="cd17370">
    <property type="entry name" value="MFS_MJ1317_like"/>
    <property type="match status" value="1"/>
</dbReference>
<feature type="transmembrane region" description="Helical" evidence="5">
    <location>
        <begin position="182"/>
        <end position="207"/>
    </location>
</feature>
<feature type="transmembrane region" description="Helical" evidence="5">
    <location>
        <begin position="259"/>
        <end position="276"/>
    </location>
</feature>
<dbReference type="InterPro" id="IPR036259">
    <property type="entry name" value="MFS_trans_sf"/>
</dbReference>
<feature type="transmembrane region" description="Helical" evidence="5">
    <location>
        <begin position="228"/>
        <end position="247"/>
    </location>
</feature>
<evidence type="ECO:0000259" key="6">
    <source>
        <dbReference type="PROSITE" id="PS50850"/>
    </source>
</evidence>
<evidence type="ECO:0000313" key="8">
    <source>
        <dbReference type="Proteomes" id="UP000319771"/>
    </source>
</evidence>
<dbReference type="InterPro" id="IPR011701">
    <property type="entry name" value="MFS"/>
</dbReference>
<name>A0A538UDL7_UNCEI</name>
<dbReference type="GO" id="GO:0022857">
    <property type="term" value="F:transmembrane transporter activity"/>
    <property type="evidence" value="ECO:0007669"/>
    <property type="project" value="InterPro"/>
</dbReference>
<evidence type="ECO:0000313" key="7">
    <source>
        <dbReference type="EMBL" id="TMQ73991.1"/>
    </source>
</evidence>
<dbReference type="PROSITE" id="PS50850">
    <property type="entry name" value="MFS"/>
    <property type="match status" value="1"/>
</dbReference>
<keyword evidence="2 5" id="KW-0812">Transmembrane</keyword>
<accession>A0A538UDL7</accession>
<dbReference type="InterPro" id="IPR020846">
    <property type="entry name" value="MFS_dom"/>
</dbReference>
<comment type="caution">
    <text evidence="7">The sequence shown here is derived from an EMBL/GenBank/DDBJ whole genome shotgun (WGS) entry which is preliminary data.</text>
</comment>
<evidence type="ECO:0000256" key="1">
    <source>
        <dbReference type="ARBA" id="ARBA00004141"/>
    </source>
</evidence>
<reference evidence="7 8" key="1">
    <citation type="journal article" date="2019" name="Nat. Microbiol.">
        <title>Mediterranean grassland soil C-N compound turnover is dependent on rainfall and depth, and is mediated by genomically divergent microorganisms.</title>
        <authorList>
            <person name="Diamond S."/>
            <person name="Andeer P.F."/>
            <person name="Li Z."/>
            <person name="Crits-Christoph A."/>
            <person name="Burstein D."/>
            <person name="Anantharaman K."/>
            <person name="Lane K.R."/>
            <person name="Thomas B.C."/>
            <person name="Pan C."/>
            <person name="Northen T.R."/>
            <person name="Banfield J.F."/>
        </authorList>
    </citation>
    <scope>NUCLEOTIDE SEQUENCE [LARGE SCALE GENOMIC DNA]</scope>
    <source>
        <strain evidence="7">WS_11</strain>
    </source>
</reference>
<evidence type="ECO:0000256" key="5">
    <source>
        <dbReference type="SAM" id="Phobius"/>
    </source>
</evidence>
<protein>
    <submittedName>
        <fullName evidence="7">MFS transporter</fullName>
    </submittedName>
</protein>
<keyword evidence="4 5" id="KW-0472">Membrane</keyword>
<evidence type="ECO:0000256" key="2">
    <source>
        <dbReference type="ARBA" id="ARBA00022692"/>
    </source>
</evidence>
<feature type="transmembrane region" description="Helical" evidence="5">
    <location>
        <begin position="288"/>
        <end position="305"/>
    </location>
</feature>
<dbReference type="PANTHER" id="PTHR23518">
    <property type="entry name" value="C-METHYLTRANSFERASE"/>
    <property type="match status" value="1"/>
</dbReference>
<evidence type="ECO:0000256" key="4">
    <source>
        <dbReference type="ARBA" id="ARBA00023136"/>
    </source>
</evidence>
<evidence type="ECO:0000256" key="3">
    <source>
        <dbReference type="ARBA" id="ARBA00022989"/>
    </source>
</evidence>
<proteinExistence type="predicted"/>
<keyword evidence="3 5" id="KW-1133">Transmembrane helix</keyword>
<feature type="domain" description="Major facilitator superfamily (MFS) profile" evidence="6">
    <location>
        <begin position="23"/>
        <end position="336"/>
    </location>
</feature>
<dbReference type="InterPro" id="IPR005829">
    <property type="entry name" value="Sugar_transporter_CS"/>
</dbReference>
<dbReference type="Gene3D" id="1.20.1250.20">
    <property type="entry name" value="MFS general substrate transporter like domains"/>
    <property type="match status" value="2"/>
</dbReference>
<dbReference type="PANTHER" id="PTHR23518:SF2">
    <property type="entry name" value="MAJOR FACILITATOR SUPERFAMILY TRANSPORTER"/>
    <property type="match status" value="1"/>
</dbReference>
<dbReference type="AlphaFoldDB" id="A0A538UDL7"/>
<dbReference type="PROSITE" id="PS00216">
    <property type="entry name" value="SUGAR_TRANSPORT_1"/>
    <property type="match status" value="1"/>
</dbReference>
<dbReference type="SUPFAM" id="SSF103473">
    <property type="entry name" value="MFS general substrate transporter"/>
    <property type="match status" value="1"/>
</dbReference>
<dbReference type="Proteomes" id="UP000319771">
    <property type="component" value="Unassembled WGS sequence"/>
</dbReference>